<dbReference type="Proteomes" id="UP000265560">
    <property type="component" value="Chromosome"/>
</dbReference>
<protein>
    <recommendedName>
        <fullName evidence="6">ATP-dependent DNA helicase DinG</fullName>
        <ecNumber evidence="6">5.6.2.3</ecNumber>
    </recommendedName>
    <alternativeName>
        <fullName evidence="6">DNA 5'-3' helicase DinG</fullName>
    </alternativeName>
</protein>
<evidence type="ECO:0000256" key="3">
    <source>
        <dbReference type="ARBA" id="ARBA00022801"/>
    </source>
</evidence>
<evidence type="ECO:0000256" key="2">
    <source>
        <dbReference type="ARBA" id="ARBA00022741"/>
    </source>
</evidence>
<evidence type="ECO:0000256" key="1">
    <source>
        <dbReference type="ARBA" id="ARBA00022485"/>
    </source>
</evidence>
<keyword evidence="1 6" id="KW-0004">4Fe-4S</keyword>
<dbReference type="Gene3D" id="3.40.50.300">
    <property type="entry name" value="P-loop containing nucleotide triphosphate hydrolases"/>
    <property type="match status" value="2"/>
</dbReference>
<dbReference type="RefSeq" id="WP_119894487.1">
    <property type="nucleotide sequence ID" value="NZ_CP032419.1"/>
</dbReference>
<keyword evidence="3 6" id="KW-0378">Hydrolase</keyword>
<dbReference type="InterPro" id="IPR039000">
    <property type="entry name" value="DinG_proteobact"/>
</dbReference>
<dbReference type="InterPro" id="IPR006555">
    <property type="entry name" value="ATP-dep_Helicase_C"/>
</dbReference>
<comment type="similarity">
    <text evidence="6">Belongs to the helicase family. DinG subfamily. Type 1 sub-subfamily.</text>
</comment>
<dbReference type="PROSITE" id="PS51193">
    <property type="entry name" value="HELICASE_ATP_BIND_2"/>
    <property type="match status" value="1"/>
</dbReference>
<dbReference type="FunFam" id="3.40.50.300:FF:001058">
    <property type="entry name" value="ATP-dependent DNA helicase DinG"/>
    <property type="match status" value="1"/>
</dbReference>
<evidence type="ECO:0000313" key="8">
    <source>
        <dbReference type="EMBL" id="AYC33832.1"/>
    </source>
</evidence>
<dbReference type="SMART" id="SM00491">
    <property type="entry name" value="HELICc2"/>
    <property type="match status" value="1"/>
</dbReference>
<accession>A0A385Z8G4</accession>
<comment type="function">
    <text evidence="6">DNA-dependent ATPase and 5'-3' DNA helicase. Unwinds D-loops, R-loops, forked DNA and G-quadruplex DNA.</text>
</comment>
<keyword evidence="6" id="KW-0408">Iron</keyword>
<evidence type="ECO:0000256" key="6">
    <source>
        <dbReference type="HAMAP-Rule" id="MF_02205"/>
    </source>
</evidence>
<keyword evidence="2 6" id="KW-0547">Nucleotide-binding</keyword>
<dbReference type="SUPFAM" id="SSF52540">
    <property type="entry name" value="P-loop containing nucleoside triphosphate hydrolases"/>
    <property type="match status" value="1"/>
</dbReference>
<dbReference type="EC" id="5.6.2.3" evidence="6"/>
<keyword evidence="9" id="KW-1185">Reference proteome</keyword>
<keyword evidence="6 8" id="KW-0347">Helicase</keyword>
<dbReference type="GO" id="GO:0016887">
    <property type="term" value="F:ATP hydrolysis activity"/>
    <property type="evidence" value="ECO:0007669"/>
    <property type="project" value="RHEA"/>
</dbReference>
<evidence type="ECO:0000259" key="7">
    <source>
        <dbReference type="PROSITE" id="PS51193"/>
    </source>
</evidence>
<organism evidence="8 9">
    <name type="scientific">Pseudomonas cavernae</name>
    <dbReference type="NCBI Taxonomy" id="2320867"/>
    <lineage>
        <taxon>Bacteria</taxon>
        <taxon>Pseudomonadati</taxon>
        <taxon>Pseudomonadota</taxon>
        <taxon>Gammaproteobacteria</taxon>
        <taxon>Pseudomonadales</taxon>
        <taxon>Pseudomonadaceae</taxon>
        <taxon>Pseudomonas</taxon>
    </lineage>
</organism>
<proteinExistence type="inferred from homology"/>
<reference evidence="9" key="1">
    <citation type="submission" date="2018-09" db="EMBL/GenBank/DDBJ databases">
        <authorList>
            <person name="Zhu H."/>
        </authorList>
    </citation>
    <scope>NUCLEOTIDE SEQUENCE [LARGE SCALE GENOMIC DNA]</scope>
    <source>
        <strain evidence="9">K2W31S-8</strain>
    </source>
</reference>
<dbReference type="NCBIfam" id="NF008729">
    <property type="entry name" value="PRK11747.1"/>
    <property type="match status" value="1"/>
</dbReference>
<dbReference type="GO" id="GO:0033677">
    <property type="term" value="F:DNA/RNA helicase activity"/>
    <property type="evidence" value="ECO:0007669"/>
    <property type="project" value="TreeGrafter"/>
</dbReference>
<feature type="binding site" evidence="6">
    <location>
        <position position="129"/>
    </location>
    <ligand>
        <name>[4Fe-4S] cluster</name>
        <dbReference type="ChEBI" id="CHEBI:49883"/>
    </ligand>
</feature>
<dbReference type="HAMAP" id="MF_02205">
    <property type="entry name" value="DinG_proteobact"/>
    <property type="match status" value="1"/>
</dbReference>
<dbReference type="GO" id="GO:0005524">
    <property type="term" value="F:ATP binding"/>
    <property type="evidence" value="ECO:0007669"/>
    <property type="project" value="UniProtKB-UniRule"/>
</dbReference>
<comment type="catalytic activity">
    <reaction evidence="6">
        <text>ATP + H2O = ADP + phosphate + H(+)</text>
        <dbReference type="Rhea" id="RHEA:13065"/>
        <dbReference type="ChEBI" id="CHEBI:15377"/>
        <dbReference type="ChEBI" id="CHEBI:15378"/>
        <dbReference type="ChEBI" id="CHEBI:30616"/>
        <dbReference type="ChEBI" id="CHEBI:43474"/>
        <dbReference type="ChEBI" id="CHEBI:456216"/>
        <dbReference type="EC" id="5.6.2.3"/>
    </reaction>
</comment>
<dbReference type="EMBL" id="CP032419">
    <property type="protein sequence ID" value="AYC33832.1"/>
    <property type="molecule type" value="Genomic_DNA"/>
</dbReference>
<dbReference type="GO" id="GO:0051539">
    <property type="term" value="F:4 iron, 4 sulfur cluster binding"/>
    <property type="evidence" value="ECO:0007669"/>
    <property type="project" value="UniProtKB-UniRule"/>
</dbReference>
<dbReference type="KEGG" id="pcav:D3880_16355"/>
<keyword evidence="6" id="KW-0479">Metal-binding</keyword>
<gene>
    <name evidence="6 8" type="primary">dinG</name>
    <name evidence="8" type="ORF">D3880_16355</name>
</gene>
<feature type="binding site" evidence="6">
    <location>
        <position position="210"/>
    </location>
    <ligand>
        <name>[4Fe-4S] cluster</name>
        <dbReference type="ChEBI" id="CHEBI:49883"/>
    </ligand>
</feature>
<dbReference type="GO" id="GO:0043139">
    <property type="term" value="F:5'-3' DNA helicase activity"/>
    <property type="evidence" value="ECO:0007669"/>
    <property type="project" value="UniProtKB-UniRule"/>
</dbReference>
<keyword evidence="5 6" id="KW-0238">DNA-binding</keyword>
<keyword evidence="6" id="KW-0411">Iron-sulfur</keyword>
<keyword evidence="6" id="KW-0413">Isomerase</keyword>
<dbReference type="GO" id="GO:0003677">
    <property type="term" value="F:DNA binding"/>
    <property type="evidence" value="ECO:0007669"/>
    <property type="project" value="UniProtKB-UniRule"/>
</dbReference>
<evidence type="ECO:0000313" key="9">
    <source>
        <dbReference type="Proteomes" id="UP000265560"/>
    </source>
</evidence>
<dbReference type="InterPro" id="IPR014013">
    <property type="entry name" value="Helic_SF1/SF2_ATP-bd_DinG/Rad3"/>
</dbReference>
<feature type="binding site" evidence="6">
    <location>
        <position position="205"/>
    </location>
    <ligand>
        <name>[4Fe-4S] cluster</name>
        <dbReference type="ChEBI" id="CHEBI:49883"/>
    </ligand>
</feature>
<dbReference type="InterPro" id="IPR011545">
    <property type="entry name" value="DEAD/DEAH_box_helicase_dom"/>
</dbReference>
<dbReference type="InterPro" id="IPR045028">
    <property type="entry name" value="DinG/Rad3-like"/>
</dbReference>
<name>A0A385Z8G4_9PSED</name>
<dbReference type="AlphaFoldDB" id="A0A385Z8G4"/>
<dbReference type="OrthoDB" id="9805194at2"/>
<feature type="binding site" evidence="6">
    <location>
        <position position="216"/>
    </location>
    <ligand>
        <name>[4Fe-4S] cluster</name>
        <dbReference type="ChEBI" id="CHEBI:49883"/>
    </ligand>
</feature>
<dbReference type="GO" id="GO:0009432">
    <property type="term" value="P:SOS response"/>
    <property type="evidence" value="ECO:0007669"/>
    <property type="project" value="TreeGrafter"/>
</dbReference>
<sequence>MLSTELKSQIQGAYSRFLEAKGLKPRYGQRLMIAEIAKVLGAIKANDEGQRDGEPAVVAVEAGTGTGKTVAYSLAMIPTAKAAGKRLVIATATVALQEQIVHKDLPDLIRNSGLNFSFGLAKGRGRYLCLSKLDGLLQEGQAQSATAQLFADEGFRIDVDESSQKLFTEMIEKLAGNKWDGDRDSWPQALEDADWARLTTDHSQCTNRHCPNFQQCAFYKAREGMGKVDVIVTNHDMVLADLALGGGAVLPDPRETLYVFDEGHHLPDKAIGHFAHFTRLRSTADWLEQVAKNLTKLLAQHPLPGDLGRLIENVPELAREVRTQQQFMFSACEQLADFRAGEDMEGRERPRHRFVGGLVPEHLRELGIELKKGFAKLTDVFTRLAELLKEAMDGDASVGVASHQAEEWYPLFGSLLSRAQGNWELWTAFTVEDPQDSPPMARWLTLAESGALFDIEVNASPILAAETLRRNLWNVAYGAVVTSATLTALGSFDRFRMRAGLPKVAVAVVAPSPFQHADAGVLRVPDLKADPRDASAHTAAIVRELPQLVEGSRGTLVLFSSRKQMQDVFDGLERDWRKRVLIQGNLSKQETLNKHKARVDDGEASVLFGLASFAEGVDLPGAYCEHVVIAKIPFAVPDDPVEAALSEWIEARGGNPFMEIAVPDASLRLVQACGRLLRTEADRGTITLLDRRVVTQRYGKAILNALPPFRREIA</sequence>
<dbReference type="Pfam" id="PF13307">
    <property type="entry name" value="Helicase_C_2"/>
    <property type="match status" value="1"/>
</dbReference>
<dbReference type="InterPro" id="IPR027417">
    <property type="entry name" value="P-loop_NTPase"/>
</dbReference>
<feature type="domain" description="Helicase ATP-binding" evidence="7">
    <location>
        <begin position="15"/>
        <end position="307"/>
    </location>
</feature>
<dbReference type="GO" id="GO:0046872">
    <property type="term" value="F:metal ion binding"/>
    <property type="evidence" value="ECO:0007669"/>
    <property type="project" value="UniProtKB-KW"/>
</dbReference>
<evidence type="ECO:0000256" key="4">
    <source>
        <dbReference type="ARBA" id="ARBA00022840"/>
    </source>
</evidence>
<dbReference type="FunFam" id="3.40.50.300:FF:000437">
    <property type="entry name" value="ATP-dependent DNA helicase DinG"/>
    <property type="match status" value="1"/>
</dbReference>
<keyword evidence="4 6" id="KW-0067">ATP-binding</keyword>
<dbReference type="GO" id="GO:0006281">
    <property type="term" value="P:DNA repair"/>
    <property type="evidence" value="ECO:0007669"/>
    <property type="project" value="TreeGrafter"/>
</dbReference>
<dbReference type="Pfam" id="PF00270">
    <property type="entry name" value="DEAD"/>
    <property type="match status" value="1"/>
</dbReference>
<comment type="cofactor">
    <cofactor evidence="6">
        <name>[4Fe-4S] cluster</name>
        <dbReference type="ChEBI" id="CHEBI:49883"/>
    </cofactor>
    <text evidence="6">Binds 1 [4Fe-4S] cluster.</text>
</comment>
<dbReference type="PANTHER" id="PTHR11472:SF59">
    <property type="entry name" value="ATP-DEPENDENT DNA HELICASE DING"/>
    <property type="match status" value="1"/>
</dbReference>
<dbReference type="PANTHER" id="PTHR11472">
    <property type="entry name" value="DNA REPAIR DEAD HELICASE RAD3/XP-D SUBFAMILY MEMBER"/>
    <property type="match status" value="1"/>
</dbReference>
<evidence type="ECO:0000256" key="5">
    <source>
        <dbReference type="ARBA" id="ARBA00023125"/>
    </source>
</evidence>